<name>A0AAQ3SWY7_PASNO</name>
<evidence type="ECO:0000256" key="1">
    <source>
        <dbReference type="SAM" id="MobiDB-lite"/>
    </source>
</evidence>
<reference evidence="2 3" key="1">
    <citation type="submission" date="2024-02" db="EMBL/GenBank/DDBJ databases">
        <title>High-quality chromosome-scale genome assembly of Pensacola bahiagrass (Paspalum notatum Flugge var. saurae).</title>
        <authorList>
            <person name="Vega J.M."/>
            <person name="Podio M."/>
            <person name="Orjuela J."/>
            <person name="Siena L.A."/>
            <person name="Pessino S.C."/>
            <person name="Combes M.C."/>
            <person name="Mariac C."/>
            <person name="Albertini E."/>
            <person name="Pupilli F."/>
            <person name="Ortiz J.P.A."/>
            <person name="Leblanc O."/>
        </authorList>
    </citation>
    <scope>NUCLEOTIDE SEQUENCE [LARGE SCALE GENOMIC DNA]</scope>
    <source>
        <strain evidence="2">R1</strain>
        <tissue evidence="2">Leaf</tissue>
    </source>
</reference>
<keyword evidence="3" id="KW-1185">Reference proteome</keyword>
<gene>
    <name evidence="2" type="ORF">U9M48_012141</name>
</gene>
<dbReference type="AlphaFoldDB" id="A0AAQ3SWY7"/>
<evidence type="ECO:0000313" key="3">
    <source>
        <dbReference type="Proteomes" id="UP001341281"/>
    </source>
</evidence>
<evidence type="ECO:0000313" key="2">
    <source>
        <dbReference type="EMBL" id="WVZ62384.1"/>
    </source>
</evidence>
<organism evidence="2 3">
    <name type="scientific">Paspalum notatum var. saurae</name>
    <dbReference type="NCBI Taxonomy" id="547442"/>
    <lineage>
        <taxon>Eukaryota</taxon>
        <taxon>Viridiplantae</taxon>
        <taxon>Streptophyta</taxon>
        <taxon>Embryophyta</taxon>
        <taxon>Tracheophyta</taxon>
        <taxon>Spermatophyta</taxon>
        <taxon>Magnoliopsida</taxon>
        <taxon>Liliopsida</taxon>
        <taxon>Poales</taxon>
        <taxon>Poaceae</taxon>
        <taxon>PACMAD clade</taxon>
        <taxon>Panicoideae</taxon>
        <taxon>Andropogonodae</taxon>
        <taxon>Paspaleae</taxon>
        <taxon>Paspalinae</taxon>
        <taxon>Paspalum</taxon>
    </lineage>
</organism>
<dbReference type="EMBL" id="CP144747">
    <property type="protein sequence ID" value="WVZ62384.1"/>
    <property type="molecule type" value="Genomic_DNA"/>
</dbReference>
<dbReference type="Proteomes" id="UP001341281">
    <property type="component" value="Chromosome 03"/>
</dbReference>
<sequence length="307" mass="33012">MCGRRRVGGRSAREWGRGAPPRSHSAWGPVAGGRRACAGPRCRRPTRASIGPLAAVPLDVAATRWLPCRLPRWSPPFSQCRRPCRSVPTAEWLGGGPAITCCSGLLSRPSRSGLPPRSCVPGADLAGTLACWVFLFVPLAIPAGSSLLVPLVCLALRCFPGLVYLGSHLVQRSASLSLAARLAFSRPRRSAAYGTPVPLYVGRSCRCGASPLRLLCFTPWSWLVLVAMTLCETMDVKLGPARNETQDLNKLRAIHCAQDAIRGKQLPLHSRGVICYASLACFNVLHDLTPTSGRVDQDQAASVWECL</sequence>
<protein>
    <submittedName>
        <fullName evidence="2">Uncharacterized protein</fullName>
    </submittedName>
</protein>
<feature type="region of interest" description="Disordered" evidence="1">
    <location>
        <begin position="1"/>
        <end position="33"/>
    </location>
</feature>
<accession>A0AAQ3SWY7</accession>
<proteinExistence type="predicted"/>